<reference evidence="1" key="1">
    <citation type="submission" date="2025-02" db="EMBL/GenBank/DDBJ databases">
        <authorList>
            <consortium name="NCBI Genome Project"/>
        </authorList>
    </citation>
    <scope>NUCLEOTIDE SEQUENCE</scope>
</reference>
<dbReference type="KEGG" id="ang:An15g04970"/>
<sequence length="135" mass="15926">MGWEPRLDIEHVLVSGVGDYNASTNCPEAHVRMFGFLSLDALKWQMWNSTLLANEVVISAPHISNRLYTRPWPAENFHPRHCALKWYLNLNHRIYQVEWTKQTWAGDKTSKRLKKDLFDPAYINERPRVVQCHRP</sequence>
<evidence type="ECO:0000313" key="1">
    <source>
        <dbReference type="RefSeq" id="XP_059602548.1"/>
    </source>
</evidence>
<proteinExistence type="predicted"/>
<dbReference type="AlphaFoldDB" id="A0AAJ8BT95"/>
<protein>
    <submittedName>
        <fullName evidence="1">Uncharacterized protein</fullName>
    </submittedName>
</protein>
<dbReference type="RefSeq" id="XP_059602548.1">
    <property type="nucleotide sequence ID" value="XM_059744683.1"/>
</dbReference>
<organism evidence="1">
    <name type="scientific">Aspergillus niger</name>
    <dbReference type="NCBI Taxonomy" id="5061"/>
    <lineage>
        <taxon>Eukaryota</taxon>
        <taxon>Fungi</taxon>
        <taxon>Dikarya</taxon>
        <taxon>Ascomycota</taxon>
        <taxon>Pezizomycotina</taxon>
        <taxon>Eurotiomycetes</taxon>
        <taxon>Eurotiomycetidae</taxon>
        <taxon>Eurotiales</taxon>
        <taxon>Aspergillaceae</taxon>
        <taxon>Aspergillus</taxon>
        <taxon>Aspergillus subgen. Circumdati</taxon>
    </lineage>
</organism>
<name>A0AAJ8BT95_ASPNG</name>
<gene>
    <name evidence="1" type="ORF">An15g04970</name>
</gene>
<dbReference type="GeneID" id="84593205"/>
<reference evidence="1" key="2">
    <citation type="submission" date="2025-08" db="UniProtKB">
        <authorList>
            <consortium name="RefSeq"/>
        </authorList>
    </citation>
    <scope>IDENTIFICATION</scope>
</reference>
<dbReference type="VEuPathDB" id="FungiDB:An15g04970"/>
<accession>A0AAJ8BT95</accession>